<dbReference type="Proteomes" id="UP000442714">
    <property type="component" value="Unassembled WGS sequence"/>
</dbReference>
<dbReference type="RefSeq" id="WP_160602876.1">
    <property type="nucleotide sequence ID" value="NZ_WTYX01000001.1"/>
</dbReference>
<name>A0A844ZM53_9SPHN</name>
<dbReference type="GO" id="GO:0008757">
    <property type="term" value="F:S-adenosylmethionine-dependent methyltransferase activity"/>
    <property type="evidence" value="ECO:0007669"/>
    <property type="project" value="InterPro"/>
</dbReference>
<keyword evidence="2" id="KW-0808">Transferase</keyword>
<keyword evidence="3" id="KW-1185">Reference proteome</keyword>
<dbReference type="PANTHER" id="PTHR42912:SF80">
    <property type="entry name" value="METHYLTRANSFERASE DOMAIN-CONTAINING PROTEIN"/>
    <property type="match status" value="1"/>
</dbReference>
<sequence length="304" mass="32762">MSSSHDKAWSDFWAQNTQSGQDGGCLPAKYQGIDAAQRAVWHGFAKSLPRKAALLDIATGDGRVMRWILGKRPDLKPVGVDMAPELPAPPKGTKVRGGVRMEELPFPDDKFDAVTSQFGFEYGDLSAAATEIARVLRPEGSIGLITHRIDGPILAHNVARREQILWAIEEHDLVAVAKGNLKLRASGLQTVSSKIMQAPAAGAARFGQGSAAWEIAEAVRQTLALSTRDHPDNVSRLLDTIRDHALNEIGRINSLEAACKQTADAAGFAEAIDVGGLEQVSVDALIDNVSTKPFADFRLLRKKS</sequence>
<dbReference type="CDD" id="cd02440">
    <property type="entry name" value="AdoMet_MTases"/>
    <property type="match status" value="1"/>
</dbReference>
<gene>
    <name evidence="2" type="ORF">GRI41_01470</name>
</gene>
<evidence type="ECO:0000259" key="1">
    <source>
        <dbReference type="Pfam" id="PF08241"/>
    </source>
</evidence>
<reference evidence="2 3" key="1">
    <citation type="submission" date="2019-12" db="EMBL/GenBank/DDBJ databases">
        <title>Genomic-based taxomic classification of the family Erythrobacteraceae.</title>
        <authorList>
            <person name="Xu L."/>
        </authorList>
    </citation>
    <scope>NUCLEOTIDE SEQUENCE [LARGE SCALE GENOMIC DNA]</scope>
    <source>
        <strain evidence="2 3">KCTC 52763</strain>
    </source>
</reference>
<feature type="domain" description="Methyltransferase type 11" evidence="1">
    <location>
        <begin position="55"/>
        <end position="142"/>
    </location>
</feature>
<evidence type="ECO:0000313" key="2">
    <source>
        <dbReference type="EMBL" id="MXO89481.1"/>
    </source>
</evidence>
<dbReference type="GO" id="GO:0032259">
    <property type="term" value="P:methylation"/>
    <property type="evidence" value="ECO:0007669"/>
    <property type="project" value="UniProtKB-KW"/>
</dbReference>
<keyword evidence="2" id="KW-0489">Methyltransferase</keyword>
<dbReference type="InterPro" id="IPR029063">
    <property type="entry name" value="SAM-dependent_MTases_sf"/>
</dbReference>
<dbReference type="PANTHER" id="PTHR42912">
    <property type="entry name" value="METHYLTRANSFERASE"/>
    <property type="match status" value="1"/>
</dbReference>
<dbReference type="Pfam" id="PF08241">
    <property type="entry name" value="Methyltransf_11"/>
    <property type="match status" value="1"/>
</dbReference>
<protein>
    <submittedName>
        <fullName evidence="2">Methyltransferase domain-containing protein</fullName>
    </submittedName>
</protein>
<dbReference type="AlphaFoldDB" id="A0A844ZM53"/>
<dbReference type="InterPro" id="IPR050508">
    <property type="entry name" value="Methyltransf_Superfamily"/>
</dbReference>
<dbReference type="SUPFAM" id="SSF53335">
    <property type="entry name" value="S-adenosyl-L-methionine-dependent methyltransferases"/>
    <property type="match status" value="1"/>
</dbReference>
<comment type="caution">
    <text evidence="2">The sequence shown here is derived from an EMBL/GenBank/DDBJ whole genome shotgun (WGS) entry which is preliminary data.</text>
</comment>
<proteinExistence type="predicted"/>
<organism evidence="2 3">
    <name type="scientific">Pontixanthobacter aquaemixtae</name>
    <dbReference type="NCBI Taxonomy" id="1958940"/>
    <lineage>
        <taxon>Bacteria</taxon>
        <taxon>Pseudomonadati</taxon>
        <taxon>Pseudomonadota</taxon>
        <taxon>Alphaproteobacteria</taxon>
        <taxon>Sphingomonadales</taxon>
        <taxon>Erythrobacteraceae</taxon>
        <taxon>Pontixanthobacter</taxon>
    </lineage>
</organism>
<dbReference type="Gene3D" id="3.40.50.150">
    <property type="entry name" value="Vaccinia Virus protein VP39"/>
    <property type="match status" value="1"/>
</dbReference>
<evidence type="ECO:0000313" key="3">
    <source>
        <dbReference type="Proteomes" id="UP000442714"/>
    </source>
</evidence>
<dbReference type="InterPro" id="IPR013216">
    <property type="entry name" value="Methyltransf_11"/>
</dbReference>
<dbReference type="OrthoDB" id="7583028at2"/>
<dbReference type="EMBL" id="WTYX01000001">
    <property type="protein sequence ID" value="MXO89481.1"/>
    <property type="molecule type" value="Genomic_DNA"/>
</dbReference>
<accession>A0A844ZM53</accession>